<keyword evidence="1" id="KW-0472">Membrane</keyword>
<protein>
    <submittedName>
        <fullName evidence="2">Uncharacterized protein</fullName>
    </submittedName>
</protein>
<proteinExistence type="predicted"/>
<dbReference type="EMBL" id="WOFH01000006">
    <property type="protein sequence ID" value="MUN38704.1"/>
    <property type="molecule type" value="Genomic_DNA"/>
</dbReference>
<dbReference type="AlphaFoldDB" id="A0A7K1L2P4"/>
<feature type="transmembrane region" description="Helical" evidence="1">
    <location>
        <begin position="54"/>
        <end position="73"/>
    </location>
</feature>
<dbReference type="Proteomes" id="UP000432015">
    <property type="component" value="Unassembled WGS sequence"/>
</dbReference>
<sequence>MKTPPRWAVWTAHAAALAPAPAGLWRIAMATGIPVGFDQEWLDRADIPGKGSVWPILLSLVAEGCALLALGLVRPWGERAPRWIPFIGGRTVRPYAAIVPAATASVLLTAFGVAFALKIVRVLGGADADPNFPEGTAAVVMSLTYVPMLVWGPLLALATLAYHRRRAAVRAEVPLRRSGVRVNQSSG</sequence>
<accession>A0A7K1L2P4</accession>
<keyword evidence="1" id="KW-0812">Transmembrane</keyword>
<feature type="transmembrane region" description="Helical" evidence="1">
    <location>
        <begin position="94"/>
        <end position="117"/>
    </location>
</feature>
<feature type="transmembrane region" description="Helical" evidence="1">
    <location>
        <begin position="137"/>
        <end position="162"/>
    </location>
</feature>
<evidence type="ECO:0000256" key="1">
    <source>
        <dbReference type="SAM" id="Phobius"/>
    </source>
</evidence>
<organism evidence="2 3">
    <name type="scientific">Actinomadura litoris</name>
    <dbReference type="NCBI Taxonomy" id="2678616"/>
    <lineage>
        <taxon>Bacteria</taxon>
        <taxon>Bacillati</taxon>
        <taxon>Actinomycetota</taxon>
        <taxon>Actinomycetes</taxon>
        <taxon>Streptosporangiales</taxon>
        <taxon>Thermomonosporaceae</taxon>
        <taxon>Actinomadura</taxon>
    </lineage>
</organism>
<evidence type="ECO:0000313" key="2">
    <source>
        <dbReference type="EMBL" id="MUN38704.1"/>
    </source>
</evidence>
<dbReference type="RefSeq" id="WP_156217856.1">
    <property type="nucleotide sequence ID" value="NZ_WOFH01000006.1"/>
</dbReference>
<name>A0A7K1L2P4_9ACTN</name>
<reference evidence="2 3" key="1">
    <citation type="submission" date="2019-11" db="EMBL/GenBank/DDBJ databases">
        <authorList>
            <person name="Cao P."/>
        </authorList>
    </citation>
    <scope>NUCLEOTIDE SEQUENCE [LARGE SCALE GENOMIC DNA]</scope>
    <source>
        <strain evidence="2 3">NEAU-AAG5</strain>
    </source>
</reference>
<keyword evidence="3" id="KW-1185">Reference proteome</keyword>
<gene>
    <name evidence="2" type="ORF">GNZ18_19135</name>
</gene>
<keyword evidence="1" id="KW-1133">Transmembrane helix</keyword>
<comment type="caution">
    <text evidence="2">The sequence shown here is derived from an EMBL/GenBank/DDBJ whole genome shotgun (WGS) entry which is preliminary data.</text>
</comment>
<evidence type="ECO:0000313" key="3">
    <source>
        <dbReference type="Proteomes" id="UP000432015"/>
    </source>
</evidence>